<dbReference type="GO" id="GO:0005507">
    <property type="term" value="F:copper ion binding"/>
    <property type="evidence" value="ECO:0007669"/>
    <property type="project" value="InterPro"/>
</dbReference>
<dbReference type="SUPFAM" id="SSF81464">
    <property type="entry name" value="Cytochrome c oxidase subunit II-like, transmembrane region"/>
    <property type="match status" value="1"/>
</dbReference>
<dbReference type="InterPro" id="IPR008972">
    <property type="entry name" value="Cupredoxin"/>
</dbReference>
<dbReference type="PANTHER" id="PTHR22888:SF18">
    <property type="entry name" value="CYTOCHROME BO(3) UBIQUINOL OXIDASE SUBUNIT 2"/>
    <property type="match status" value="1"/>
</dbReference>
<reference evidence="10" key="2">
    <citation type="submission" date="2014-07" db="EMBL/GenBank/DDBJ databases">
        <title>Initial genome analysis of the psychrotolerant acidophile Acidithiobacillus ferrivorans CF27: insights into iron and sulfur oxidation pathways and into biofilm formation.</title>
        <authorList>
            <person name="Talla E."/>
            <person name="Hedrich S."/>
            <person name="Mangenot S."/>
            <person name="Ji B."/>
            <person name="Johnson D.B."/>
            <person name="Barbe V."/>
            <person name="Bonnefoy V."/>
        </authorList>
    </citation>
    <scope>NUCLEOTIDE SEQUENCE [LARGE SCALE GENOMIC DNA]</scope>
    <source>
        <strain evidence="10">CF27</strain>
    </source>
</reference>
<dbReference type="Pfam" id="PF06481">
    <property type="entry name" value="COX_ARM"/>
    <property type="match status" value="1"/>
</dbReference>
<evidence type="ECO:0000256" key="1">
    <source>
        <dbReference type="ARBA" id="ARBA00004141"/>
    </source>
</evidence>
<evidence type="ECO:0000256" key="2">
    <source>
        <dbReference type="ARBA" id="ARBA00007866"/>
    </source>
</evidence>
<dbReference type="GO" id="GO:0009486">
    <property type="term" value="F:cytochrome bo3 ubiquinol oxidase activity"/>
    <property type="evidence" value="ECO:0007669"/>
    <property type="project" value="InterPro"/>
</dbReference>
<proteinExistence type="inferred from homology"/>
<dbReference type="PANTHER" id="PTHR22888">
    <property type="entry name" value="CYTOCHROME C OXIDASE, SUBUNIT II"/>
    <property type="match status" value="1"/>
</dbReference>
<dbReference type="SUPFAM" id="SSF49503">
    <property type="entry name" value="Cupredoxins"/>
    <property type="match status" value="1"/>
</dbReference>
<dbReference type="GO" id="GO:0016020">
    <property type="term" value="C:membrane"/>
    <property type="evidence" value="ECO:0007669"/>
    <property type="project" value="UniProtKB-SubCell"/>
</dbReference>
<dbReference type="InterPro" id="IPR010514">
    <property type="entry name" value="COX_ARM"/>
</dbReference>
<gene>
    <name evidence="11" type="primary">cyoA</name>
    <name evidence="11" type="ORF">AFERRI_20481</name>
    <name evidence="10" type="ORF">AFERRI_370078</name>
</gene>
<keyword evidence="12" id="KW-1185">Reference proteome</keyword>
<accession>A0A060UTV7</accession>
<keyword evidence="7 8" id="KW-0472">Membrane</keyword>
<dbReference type="Pfam" id="PF00116">
    <property type="entry name" value="COX2"/>
    <property type="match status" value="1"/>
</dbReference>
<name>A0A060UTV7_9PROT</name>
<evidence type="ECO:0000256" key="5">
    <source>
        <dbReference type="ARBA" id="ARBA00022982"/>
    </source>
</evidence>
<evidence type="ECO:0000313" key="12">
    <source>
        <dbReference type="Proteomes" id="UP000193925"/>
    </source>
</evidence>
<feature type="transmembrane region" description="Helical" evidence="8">
    <location>
        <begin position="48"/>
        <end position="73"/>
    </location>
</feature>
<comment type="subcellular location">
    <subcellularLocation>
        <location evidence="1">Membrane</location>
        <topology evidence="1">Multi-pass membrane protein</topology>
    </subcellularLocation>
</comment>
<dbReference type="GO" id="GO:0004129">
    <property type="term" value="F:cytochrome-c oxidase activity"/>
    <property type="evidence" value="ECO:0007669"/>
    <property type="project" value="InterPro"/>
</dbReference>
<dbReference type="InterPro" id="IPR045187">
    <property type="entry name" value="CcO_II"/>
</dbReference>
<evidence type="ECO:0000313" key="11">
    <source>
        <dbReference type="EMBL" id="SMH65698.1"/>
    </source>
</evidence>
<dbReference type="EMBL" id="LT841305">
    <property type="protein sequence ID" value="SMH65698.1"/>
    <property type="molecule type" value="Genomic_DNA"/>
</dbReference>
<keyword evidence="4 8" id="KW-0812">Transmembrane</keyword>
<dbReference type="InterPro" id="IPR002429">
    <property type="entry name" value="CcO_II-like_C"/>
</dbReference>
<dbReference type="GO" id="GO:0042773">
    <property type="term" value="P:ATP synthesis coupled electron transport"/>
    <property type="evidence" value="ECO:0007669"/>
    <property type="project" value="TreeGrafter"/>
</dbReference>
<feature type="transmembrane region" description="Helical" evidence="8">
    <location>
        <begin position="12"/>
        <end position="36"/>
    </location>
</feature>
<evidence type="ECO:0000256" key="7">
    <source>
        <dbReference type="ARBA" id="ARBA00023136"/>
    </source>
</evidence>
<evidence type="ECO:0000256" key="6">
    <source>
        <dbReference type="ARBA" id="ARBA00022989"/>
    </source>
</evidence>
<dbReference type="AlphaFoldDB" id="A0A060UTV7"/>
<organism evidence="10">
    <name type="scientific">Acidithiobacillus ferrivorans</name>
    <dbReference type="NCBI Taxonomy" id="160808"/>
    <lineage>
        <taxon>Bacteria</taxon>
        <taxon>Pseudomonadati</taxon>
        <taxon>Pseudomonadota</taxon>
        <taxon>Acidithiobacillia</taxon>
        <taxon>Acidithiobacillales</taxon>
        <taxon>Acidithiobacillaceae</taxon>
        <taxon>Acidithiobacillus</taxon>
    </lineage>
</organism>
<dbReference type="Gene3D" id="2.60.40.420">
    <property type="entry name" value="Cupredoxins - blue copper proteins"/>
    <property type="match status" value="1"/>
</dbReference>
<reference evidence="10" key="1">
    <citation type="submission" date="2014-03" db="EMBL/GenBank/DDBJ databases">
        <authorList>
            <person name="Genoscope - CEA"/>
        </authorList>
    </citation>
    <scope>NUCLEOTIDE SEQUENCE [LARGE SCALE GENOMIC DNA]</scope>
    <source>
        <strain evidence="10">CF27</strain>
    </source>
</reference>
<dbReference type="InterPro" id="IPR036257">
    <property type="entry name" value="Cyt_c_oxidase_su2_TM_sf"/>
</dbReference>
<evidence type="ECO:0000313" key="10">
    <source>
        <dbReference type="EMBL" id="CDQ09974.1"/>
    </source>
</evidence>
<keyword evidence="6 8" id="KW-1133">Transmembrane helix</keyword>
<sequence>MFTRKWQQLRWVRYVALAPLLLLLNGCATHSIWWIFDPRGVGAKASFDYMMIDVVVMLGIVGLTGIMIVWFMWRYHKGKNRGTYDGKWAHSTTIEVFVWGIPIVAVGFLSWAVAINGSFAVNPYNPTVITRHMKPHGNPIEVDVIATDWQWLFIYPQYHMAVANELVVPAHTPVFFKLTSTTVTTDFFVPQLLGMIDVMPGMRTKDALESDSIGQYQGVAADYCGAGTSWMLFKTHVLSKGDFASWVHHAQQSTGNLSIAGFNRFAEPYININNKIEYFSRVQKGLFNQVILEVMHGRKWPLPMFMTENMVGYLKKQAAEHRA</sequence>
<evidence type="ECO:0000256" key="4">
    <source>
        <dbReference type="ARBA" id="ARBA00022692"/>
    </source>
</evidence>
<feature type="transmembrane region" description="Helical" evidence="8">
    <location>
        <begin position="94"/>
        <end position="114"/>
    </location>
</feature>
<dbReference type="RefSeq" id="WP_035192236.1">
    <property type="nucleotide sequence ID" value="NZ_CCCS020000031.1"/>
</dbReference>
<dbReference type="EMBL" id="CCCS020000031">
    <property type="protein sequence ID" value="CDQ09974.1"/>
    <property type="molecule type" value="Genomic_DNA"/>
</dbReference>
<keyword evidence="3" id="KW-0813">Transport</keyword>
<dbReference type="PROSITE" id="PS50857">
    <property type="entry name" value="COX2_CUA"/>
    <property type="match status" value="1"/>
</dbReference>
<evidence type="ECO:0000256" key="8">
    <source>
        <dbReference type="SAM" id="Phobius"/>
    </source>
</evidence>
<dbReference type="Proteomes" id="UP000193925">
    <property type="component" value="Chromosome AFERRI"/>
</dbReference>
<reference evidence="11 12" key="3">
    <citation type="submission" date="2017-03" db="EMBL/GenBank/DDBJ databases">
        <authorList>
            <person name="Regsiter A."/>
            <person name="William W."/>
        </authorList>
    </citation>
    <scope>NUCLEOTIDE SEQUENCE [LARGE SCALE GENOMIC DNA]</scope>
    <source>
        <strain evidence="11">PRJEB5721</strain>
    </source>
</reference>
<evidence type="ECO:0000259" key="9">
    <source>
        <dbReference type="PROSITE" id="PS50857"/>
    </source>
</evidence>
<comment type="similarity">
    <text evidence="2">Belongs to the cytochrome c oxidase subunit 2 family.</text>
</comment>
<evidence type="ECO:0000256" key="3">
    <source>
        <dbReference type="ARBA" id="ARBA00022448"/>
    </source>
</evidence>
<keyword evidence="5" id="KW-0249">Electron transport</keyword>
<feature type="domain" description="Cytochrome oxidase subunit II copper A binding" evidence="9">
    <location>
        <begin position="137"/>
        <end position="249"/>
    </location>
</feature>
<dbReference type="Gene3D" id="1.10.287.90">
    <property type="match status" value="1"/>
</dbReference>
<protein>
    <submittedName>
        <fullName evidence="10">Cytochrome c oxidase subunit II</fullName>
    </submittedName>
    <submittedName>
        <fullName evidence="11">Cytochrome o ubiquinol oxidase subunit II</fullName>
    </submittedName>
</protein>